<comment type="cofactor">
    <cofactor evidence="15">
        <name>[2Fe-2S] cluster</name>
        <dbReference type="ChEBI" id="CHEBI:190135"/>
    </cofactor>
</comment>
<dbReference type="GO" id="GO:0005506">
    <property type="term" value="F:iron ion binding"/>
    <property type="evidence" value="ECO:0007669"/>
    <property type="project" value="InterPro"/>
</dbReference>
<evidence type="ECO:0000256" key="14">
    <source>
        <dbReference type="ARBA" id="ARBA00023140"/>
    </source>
</evidence>
<dbReference type="InterPro" id="IPR036318">
    <property type="entry name" value="FAD-bd_PCMH-like_sf"/>
</dbReference>
<evidence type="ECO:0000256" key="15">
    <source>
        <dbReference type="ARBA" id="ARBA00034078"/>
    </source>
</evidence>
<dbReference type="Gene3D" id="3.30.365.10">
    <property type="entry name" value="Aldehyde oxidase/xanthine dehydrogenase, molybdopterin binding domain"/>
    <property type="match status" value="8"/>
</dbReference>
<dbReference type="Pfam" id="PF20256">
    <property type="entry name" value="MoCoBD_2"/>
    <property type="match status" value="2"/>
</dbReference>
<dbReference type="Pfam" id="PF01799">
    <property type="entry name" value="Fer2_2"/>
    <property type="match status" value="2"/>
</dbReference>
<evidence type="ECO:0000256" key="7">
    <source>
        <dbReference type="ARBA" id="ARBA00022630"/>
    </source>
</evidence>
<dbReference type="InterPro" id="IPR000674">
    <property type="entry name" value="Ald_Oxase/Xan_DH_a/b"/>
</dbReference>
<evidence type="ECO:0000256" key="5">
    <source>
        <dbReference type="ARBA" id="ARBA00011738"/>
    </source>
</evidence>
<dbReference type="PROSITE" id="PS00197">
    <property type="entry name" value="2FE2S_FER_1"/>
    <property type="match status" value="2"/>
</dbReference>
<dbReference type="CDD" id="cd00207">
    <property type="entry name" value="fer2"/>
    <property type="match status" value="1"/>
</dbReference>
<dbReference type="SUPFAM" id="SSF55447">
    <property type="entry name" value="CO dehydrogenase flavoprotein C-terminal domain-like"/>
    <property type="match status" value="2"/>
</dbReference>
<dbReference type="Pfam" id="PF00111">
    <property type="entry name" value="Fer2"/>
    <property type="match status" value="1"/>
</dbReference>
<comment type="subcellular location">
    <subcellularLocation>
        <location evidence="3">Peroxisome</location>
    </subcellularLocation>
</comment>
<dbReference type="Pfam" id="PF02738">
    <property type="entry name" value="MoCoBD_1"/>
    <property type="match status" value="2"/>
</dbReference>
<evidence type="ECO:0000256" key="13">
    <source>
        <dbReference type="ARBA" id="ARBA00023014"/>
    </source>
</evidence>
<accession>A0A835GF38</accession>
<evidence type="ECO:0000256" key="6">
    <source>
        <dbReference type="ARBA" id="ARBA00022505"/>
    </source>
</evidence>
<dbReference type="FunFam" id="3.30.390.50:FF:000003">
    <property type="entry name" value="Aldehyde oxidase1"/>
    <property type="match status" value="1"/>
</dbReference>
<evidence type="ECO:0000313" key="19">
    <source>
        <dbReference type="Proteomes" id="UP000648187"/>
    </source>
</evidence>
<comment type="cofactor">
    <cofactor evidence="2">
        <name>FAD</name>
        <dbReference type="ChEBI" id="CHEBI:57692"/>
    </cofactor>
</comment>
<evidence type="ECO:0000256" key="10">
    <source>
        <dbReference type="ARBA" id="ARBA00022827"/>
    </source>
</evidence>
<evidence type="ECO:0000259" key="16">
    <source>
        <dbReference type="PROSITE" id="PS51085"/>
    </source>
</evidence>
<evidence type="ECO:0000256" key="9">
    <source>
        <dbReference type="ARBA" id="ARBA00022723"/>
    </source>
</evidence>
<dbReference type="FunFam" id="3.90.1170.50:FF:000003">
    <property type="entry name" value="Aldehyde oxidase"/>
    <property type="match status" value="2"/>
</dbReference>
<dbReference type="PROSITE" id="PS51387">
    <property type="entry name" value="FAD_PCMH"/>
    <property type="match status" value="2"/>
</dbReference>
<dbReference type="InterPro" id="IPR037165">
    <property type="entry name" value="AldOxase/xan_DH_Mopterin-bd_sf"/>
</dbReference>
<evidence type="ECO:0000256" key="2">
    <source>
        <dbReference type="ARBA" id="ARBA00001974"/>
    </source>
</evidence>
<keyword evidence="10" id="KW-0274">FAD</keyword>
<comment type="similarity">
    <text evidence="4">Belongs to the xanthine dehydrogenase family.</text>
</comment>
<organism evidence="18 19">
    <name type="scientific">Spodoptera exigua</name>
    <name type="common">Beet armyworm</name>
    <name type="synonym">Noctua fulgens</name>
    <dbReference type="NCBI Taxonomy" id="7107"/>
    <lineage>
        <taxon>Eukaryota</taxon>
        <taxon>Metazoa</taxon>
        <taxon>Ecdysozoa</taxon>
        <taxon>Arthropoda</taxon>
        <taxon>Hexapoda</taxon>
        <taxon>Insecta</taxon>
        <taxon>Pterygota</taxon>
        <taxon>Neoptera</taxon>
        <taxon>Endopterygota</taxon>
        <taxon>Lepidoptera</taxon>
        <taxon>Glossata</taxon>
        <taxon>Ditrysia</taxon>
        <taxon>Noctuoidea</taxon>
        <taxon>Noctuidae</taxon>
        <taxon>Amphipyrinae</taxon>
        <taxon>Spodoptera</taxon>
    </lineage>
</organism>
<evidence type="ECO:0000256" key="3">
    <source>
        <dbReference type="ARBA" id="ARBA00004275"/>
    </source>
</evidence>
<dbReference type="InterPro" id="IPR006058">
    <property type="entry name" value="2Fe2S_fd_BS"/>
</dbReference>
<dbReference type="Gene3D" id="3.90.1170.50">
    <property type="entry name" value="Aldehyde oxidase/xanthine dehydrogenase, a/b hammerhead"/>
    <property type="match status" value="2"/>
</dbReference>
<dbReference type="SUPFAM" id="SSF56176">
    <property type="entry name" value="FAD-binding/transporter-associated domain-like"/>
    <property type="match status" value="2"/>
</dbReference>
<keyword evidence="6" id="KW-0500">Molybdenum</keyword>
<evidence type="ECO:0000313" key="18">
    <source>
        <dbReference type="EMBL" id="KAF9416487.1"/>
    </source>
</evidence>
<dbReference type="Pfam" id="PF03450">
    <property type="entry name" value="CO_deh_flav_C"/>
    <property type="match status" value="2"/>
</dbReference>
<dbReference type="InterPro" id="IPR036010">
    <property type="entry name" value="2Fe-2S_ferredoxin-like_sf"/>
</dbReference>
<keyword evidence="7" id="KW-0285">Flavoprotein</keyword>
<dbReference type="InterPro" id="IPR005107">
    <property type="entry name" value="CO_DH_flav_C"/>
</dbReference>
<evidence type="ECO:0000256" key="4">
    <source>
        <dbReference type="ARBA" id="ARBA00006849"/>
    </source>
</evidence>
<dbReference type="PANTHER" id="PTHR11908:SF132">
    <property type="entry name" value="ALDEHYDE OXIDASE 1-RELATED"/>
    <property type="match status" value="1"/>
</dbReference>
<gene>
    <name evidence="18" type="ORF">HW555_006154</name>
</gene>
<dbReference type="SUPFAM" id="SSF54292">
    <property type="entry name" value="2Fe-2S ferredoxin-like"/>
    <property type="match status" value="2"/>
</dbReference>
<dbReference type="GO" id="GO:0016491">
    <property type="term" value="F:oxidoreductase activity"/>
    <property type="evidence" value="ECO:0007669"/>
    <property type="project" value="UniProtKB-KW"/>
</dbReference>
<dbReference type="Gene3D" id="3.30.465.10">
    <property type="match status" value="2"/>
</dbReference>
<dbReference type="Gene3D" id="3.30.390.50">
    <property type="entry name" value="CO dehydrogenase flavoprotein, C-terminal domain"/>
    <property type="match status" value="2"/>
</dbReference>
<evidence type="ECO:0000256" key="12">
    <source>
        <dbReference type="ARBA" id="ARBA00023004"/>
    </source>
</evidence>
<dbReference type="InterPro" id="IPR008274">
    <property type="entry name" value="AldOxase/xan_DH_MoCoBD1"/>
</dbReference>
<keyword evidence="19" id="KW-1185">Reference proteome</keyword>
<dbReference type="InterPro" id="IPR001041">
    <property type="entry name" value="2Fe-2S_ferredoxin-type"/>
</dbReference>
<comment type="caution">
    <text evidence="18">The sequence shown here is derived from an EMBL/GenBank/DDBJ whole genome shotgun (WGS) entry which is preliminary data.</text>
</comment>
<proteinExistence type="inferred from homology"/>
<protein>
    <submittedName>
        <fullName evidence="18">Uncharacterized protein</fullName>
    </submittedName>
</protein>
<dbReference type="SUPFAM" id="SSF47741">
    <property type="entry name" value="CO dehydrogenase ISP C-domain like"/>
    <property type="match status" value="2"/>
</dbReference>
<evidence type="ECO:0000259" key="17">
    <source>
        <dbReference type="PROSITE" id="PS51387"/>
    </source>
</evidence>
<evidence type="ECO:0000256" key="1">
    <source>
        <dbReference type="ARBA" id="ARBA00001924"/>
    </source>
</evidence>
<dbReference type="InterPro" id="IPR036856">
    <property type="entry name" value="Ald_Oxase/Xan_DH_a/b_sf"/>
</dbReference>
<dbReference type="SUPFAM" id="SSF56003">
    <property type="entry name" value="Molybdenum cofactor-binding domain"/>
    <property type="match status" value="2"/>
</dbReference>
<dbReference type="InterPro" id="IPR046867">
    <property type="entry name" value="AldOxase/xan_DH_MoCoBD2"/>
</dbReference>
<feature type="domain" description="FAD-binding PCMH-type" evidence="17">
    <location>
        <begin position="1421"/>
        <end position="1604"/>
    </location>
</feature>
<dbReference type="Pfam" id="PF01315">
    <property type="entry name" value="Ald_Xan_dh_C"/>
    <property type="match status" value="2"/>
</dbReference>
<dbReference type="SMART" id="SM01008">
    <property type="entry name" value="Ald_Xan_dh_C"/>
    <property type="match status" value="2"/>
</dbReference>
<feature type="domain" description="FAD-binding PCMH-type" evidence="17">
    <location>
        <begin position="196"/>
        <end position="376"/>
    </location>
</feature>
<keyword evidence="11" id="KW-0560">Oxidoreductase</keyword>
<dbReference type="Gene3D" id="3.10.20.30">
    <property type="match status" value="2"/>
</dbReference>
<sequence length="2474" mass="276354">MIGCEISSDVTLLDFLRNYLQLRGTKYMCREGGCGACMVTAAKSPGAPHVAVNACLASVTSCEGWDIKTIEGLGNRKIGYHPIQRTLAEHHGSQCGYCTTGWVMAMHGFLESNKDATMLDVEKAFGSNVCRCTGYRPILEAFKRFAKDAPKEQRILDIEDLQICKKSGKACNKSCDEDEWCLVHEDEVKDGVKRILLADHRIWYKPRWVREVLDILVHEGLQSYMLVGGNTAKGVIPIDEYPRVLIDVSGLQELKIVTYDQNLIVGAGNTLTDFLGILKTASSHEYFGYLQHLYNHIDLVAHIPVRNLGTIAGNLMIKHRDNSFPSDIFLVLYTVGAQLTITDITRATITVPMDTFLKINMTGKIILNVMLPPLSNEYKYFSYKLMPRAQSAHAIVNIGCLYKLTANNIVDRARIVYGGLSPKFIRAVATESFLLRKPLFNNTTLQAALAVLEGEMIVEPKPPEPSVEYRRFLAKSLFFKGLLTLCPPSIRSSRFESGAINLHASRPVSDARQIFTTDPKKWPLNQPIAKVESLIQCAGEAQYAEDIPSFPNEVFAAFVLTTVALGTITKVDPSAALACPGVVAFYTAKDIPGLNSFTPADSLLYQRNEEVLCDGNVKYFNQPLGIIVAETQHIADRAAKLVRVTYKNVKKPVIDIKVAKEDSARNTLFTSIDATNPGTDVFKTITGSSTLYGQYPFTMETLVCLVKPTEEGLEVHSATQWLDGTHVMISRALNMDENKIDCYVRRIGGGYGMKISRSIQSAVACSLVAQKLNRPCRFIQPLTTNFKAVGKRLPCVNDYQITVNNAGVIQRLDMSTYEDNGYTINETLTALGVGVYNNCYDATKINFKAYDTITDLAKNTWCRSPGTLEAISFMEYIMERISYELSLDPVSVRLANLDTTQFDELRGMVDNLKTSSDFNTRRAAVDSFNTQNRWKKRGMRWAFARWSPAGAQRFDVNLSVFQGDGTVVITHAGVEMGQGINTKAVQLAAYFLKIPIEKIQIKGNNTIIAPNSFISGGSLTTTSVLIGLRRCCDQLNERLAPIRATLTNPTWEQVITAAFNADVDLQVHGFAGVTDAQTYNVYGICLVEVEIDILTGESEVLRADILQDVGFSISPEVDIGQVEGSFVMGLGYWTCERLYYAESGEILTDRTWDYHVPQARDIPQDFRVYFKKNSYSNDLILGSKATGEPAICSTIAVAFAIREAIAHARQESGIPTTQWFNIDGPCTTEMGCEVSSSVMLLEYIREHLELRGTKYMCRQASCGACIVTARQPPASPYAVNSCILPITSCHGLEITTIEEIGSRKKGYHPLQTALAKYNGSQCGYCSPGWIMAMYSLLQSKKNLTKLEIEKSFGSNICRCTGFRPILDAFKTFASDSSNTVEIPDIEDLRICTKKNKPCDDEDWCLISMSDINKDGDILKINLKDGKVWYKAYRIADIFNVLKSEGTDSFKLICGNTAKGVYPNDDLKYKTRLLIDVSQVKDLIGYFLDQNLVIRGETTLSDLLEILNKVSEQEFFSYLKVLYDHIQLVAHIAVRNMGSIAGNLMMKHIHNEFHSDLFLLFETIGAQLTIMCSNFKTQIVRMQDFLKLKMKGKLILNVMLPPLSEEYKLVTFKIMPRSQNAHAVVNSGFLYKLNPNNTVLQATITFGGLSKHFTRASATERFLIGKPLFRNDILQEAIKILIAELVVTENPPEFSAAYRKQLAVGLFYKGLLTLCPGTLISPRYKSGAIKLHETRPVSEGRQIFDTIPSLWPLNQPVPKIEGLIQCSGEAKYTDDIPTFPKEVHGAFVLSTIGKGRIVSIDPSKALSHPGVIAFYSSKDIPGLNSFTPTDYYSTYHMNEEVFCSGQVKYYNQPLGLIVADTQDIAYEAVDLVKVTYTDLEKPVADVNVAKKIPARNTLYAEFKATSRGNDVAKVVKGTNTIRSQNYISMETLVSVTNPLEDGFDVYATSQWPTAIHLMVYRALKIDQNKINVHVRRVGGAYGFKISRIVQVAVASSLVALKLNRPCRIINRMETNIRGFGKRFPSSVDFEVGVNKSGVFQYIDYNLYEDNGYAVNEELSRNGIIVYNNCYNPSSWHYKCFNTITDTAKNTWFRSPGSLENISMVEMMMEQISYELSVDPTELRLANLDPQHNDLRGMFQTLASTAEYTTRKNAVNKFNAENRWKKRGLRFVFLKWNHVSPRYFDVNLAVYQADGTVAICHGGVEMGQGINTKAAQIAAYKLNIPIEKIVITETNTNSSPNAFVTGGSLTTQNIMIGVERCCDQLLQRLEPIRKQLNNPSWEELIKTSYRNFVDLQTHGFVDNNDQQSYVVYGVTLAEVEIDVITGELEILRVDIHHDVGQSVNPDLDIGQVEGAFVMGLGYWTSENLVYDPNTGELLNDRTWNYYVPLARDIPQDFRVYLRKKSYSTKVIFGSKACGEPPICMSVSIPIAIREAIVSARQEAGLPSNQWFNIDGPYTIEKICLACETKTEEFKFN</sequence>
<dbReference type="InterPro" id="IPR012675">
    <property type="entry name" value="Beta-grasp_dom_sf"/>
</dbReference>
<dbReference type="InterPro" id="IPR036884">
    <property type="entry name" value="2Fe-2S-bd_dom_sf"/>
</dbReference>
<name>A0A835GF38_SPOEX</name>
<dbReference type="GO" id="GO:0051537">
    <property type="term" value="F:2 iron, 2 sulfur cluster binding"/>
    <property type="evidence" value="ECO:0007669"/>
    <property type="project" value="UniProtKB-KW"/>
</dbReference>
<reference evidence="18" key="1">
    <citation type="submission" date="2020-08" db="EMBL/GenBank/DDBJ databases">
        <title>Spodoptera exigua strain:BAW_Kor-Di-RS1 Genome sequencing and assembly.</title>
        <authorList>
            <person name="Kim J."/>
            <person name="Nam H.Y."/>
            <person name="Kwon M."/>
            <person name="Choi J.H."/>
            <person name="Cho S.R."/>
            <person name="Kim G.-H."/>
        </authorList>
    </citation>
    <scope>NUCLEOTIDE SEQUENCE</scope>
    <source>
        <strain evidence="18">BAW_Kor-Di-RS1</strain>
        <tissue evidence="18">Whole-body</tissue>
    </source>
</reference>
<comment type="cofactor">
    <cofactor evidence="1">
        <name>Mo-molybdopterin</name>
        <dbReference type="ChEBI" id="CHEBI:71302"/>
    </cofactor>
</comment>
<dbReference type="EMBL" id="JACKWZ010000089">
    <property type="protein sequence ID" value="KAF9416487.1"/>
    <property type="molecule type" value="Genomic_DNA"/>
</dbReference>
<dbReference type="Proteomes" id="UP000648187">
    <property type="component" value="Unassembled WGS sequence"/>
</dbReference>
<comment type="subunit">
    <text evidence="5">Homodimer.</text>
</comment>
<dbReference type="InterPro" id="IPR036683">
    <property type="entry name" value="CO_DH_flav_C_dom_sf"/>
</dbReference>
<evidence type="ECO:0000256" key="8">
    <source>
        <dbReference type="ARBA" id="ARBA00022714"/>
    </source>
</evidence>
<dbReference type="GO" id="GO:0005777">
    <property type="term" value="C:peroxisome"/>
    <property type="evidence" value="ECO:0007669"/>
    <property type="project" value="UniProtKB-SubCell"/>
</dbReference>
<dbReference type="InterPro" id="IPR002346">
    <property type="entry name" value="Mopterin_DH_FAD-bd"/>
</dbReference>
<dbReference type="FunFam" id="3.30.365.10:FF:000001">
    <property type="entry name" value="Xanthine dehydrogenase oxidase"/>
    <property type="match status" value="1"/>
</dbReference>
<dbReference type="InterPro" id="IPR002888">
    <property type="entry name" value="2Fe-2S-bd"/>
</dbReference>
<dbReference type="PANTHER" id="PTHR11908">
    <property type="entry name" value="XANTHINE DEHYDROGENASE"/>
    <property type="match status" value="1"/>
</dbReference>
<dbReference type="Pfam" id="PF00941">
    <property type="entry name" value="FAD_binding_5"/>
    <property type="match status" value="2"/>
</dbReference>
<dbReference type="GO" id="GO:0071949">
    <property type="term" value="F:FAD binding"/>
    <property type="evidence" value="ECO:0007669"/>
    <property type="project" value="InterPro"/>
</dbReference>
<dbReference type="InterPro" id="IPR016208">
    <property type="entry name" value="Ald_Oxase/xanthine_DH-like"/>
</dbReference>
<keyword evidence="12" id="KW-0408">Iron</keyword>
<keyword evidence="8" id="KW-0001">2Fe-2S</keyword>
<keyword evidence="13" id="KW-0411">Iron-sulfur</keyword>
<feature type="domain" description="2Fe-2S ferredoxin-type" evidence="16">
    <location>
        <begin position="1"/>
        <end position="73"/>
    </location>
</feature>
<dbReference type="FunFam" id="3.30.365.10:FF:000002">
    <property type="entry name" value="Xanthine dehydrogenase oxidase"/>
    <property type="match status" value="1"/>
</dbReference>
<dbReference type="InterPro" id="IPR016166">
    <property type="entry name" value="FAD-bd_PCMH"/>
</dbReference>
<dbReference type="Gene3D" id="1.10.150.120">
    <property type="entry name" value="[2Fe-2S]-binding domain"/>
    <property type="match status" value="2"/>
</dbReference>
<dbReference type="SUPFAM" id="SSF54665">
    <property type="entry name" value="CO dehydrogenase molybdoprotein N-domain-like"/>
    <property type="match status" value="2"/>
</dbReference>
<keyword evidence="14" id="KW-0576">Peroxisome</keyword>
<dbReference type="PROSITE" id="PS51085">
    <property type="entry name" value="2FE2S_FER_2"/>
    <property type="match status" value="1"/>
</dbReference>
<keyword evidence="9" id="KW-0479">Metal-binding</keyword>
<dbReference type="InterPro" id="IPR016169">
    <property type="entry name" value="FAD-bd_PCMH_sub2"/>
</dbReference>
<dbReference type="SMART" id="SM01092">
    <property type="entry name" value="CO_deh_flav_C"/>
    <property type="match status" value="2"/>
</dbReference>
<evidence type="ECO:0000256" key="11">
    <source>
        <dbReference type="ARBA" id="ARBA00023002"/>
    </source>
</evidence>